<reference evidence="1" key="2">
    <citation type="submission" date="2021-04" db="EMBL/GenBank/DDBJ databases">
        <authorList>
            <person name="Gilroy R."/>
        </authorList>
    </citation>
    <scope>NUCLEOTIDE SEQUENCE</scope>
    <source>
        <strain evidence="1">ChiHecec1B25-7008</strain>
    </source>
</reference>
<dbReference type="AlphaFoldDB" id="A0A9D2HRJ7"/>
<comment type="caution">
    <text evidence="1">The sequence shown here is derived from an EMBL/GenBank/DDBJ whole genome shotgun (WGS) entry which is preliminary data.</text>
</comment>
<reference evidence="1" key="1">
    <citation type="journal article" date="2021" name="PeerJ">
        <title>Extensive microbial diversity within the chicken gut microbiome revealed by metagenomics and culture.</title>
        <authorList>
            <person name="Gilroy R."/>
            <person name="Ravi A."/>
            <person name="Getino M."/>
            <person name="Pursley I."/>
            <person name="Horton D.L."/>
            <person name="Alikhan N.F."/>
            <person name="Baker D."/>
            <person name="Gharbi K."/>
            <person name="Hall N."/>
            <person name="Watson M."/>
            <person name="Adriaenssens E.M."/>
            <person name="Foster-Nyarko E."/>
            <person name="Jarju S."/>
            <person name="Secka A."/>
            <person name="Antonio M."/>
            <person name="Oren A."/>
            <person name="Chaudhuri R.R."/>
            <person name="La Ragione R."/>
            <person name="Hildebrand F."/>
            <person name="Pallen M.J."/>
        </authorList>
    </citation>
    <scope>NUCLEOTIDE SEQUENCE</scope>
    <source>
        <strain evidence="1">ChiHecec1B25-7008</strain>
    </source>
</reference>
<dbReference type="Proteomes" id="UP000823860">
    <property type="component" value="Unassembled WGS sequence"/>
</dbReference>
<evidence type="ECO:0000313" key="1">
    <source>
        <dbReference type="EMBL" id="HJA82752.1"/>
    </source>
</evidence>
<protein>
    <submittedName>
        <fullName evidence="1">Uncharacterized protein</fullName>
    </submittedName>
</protein>
<proteinExistence type="predicted"/>
<name>A0A9D2HRJ7_9BACE</name>
<gene>
    <name evidence="1" type="ORF">H9785_02075</name>
</gene>
<dbReference type="EMBL" id="DWZE01000026">
    <property type="protein sequence ID" value="HJA82752.1"/>
    <property type="molecule type" value="Genomic_DNA"/>
</dbReference>
<accession>A0A9D2HRJ7</accession>
<evidence type="ECO:0000313" key="2">
    <source>
        <dbReference type="Proteomes" id="UP000823860"/>
    </source>
</evidence>
<organism evidence="1 2">
    <name type="scientific">Candidatus Bacteroides intestinavium</name>
    <dbReference type="NCBI Taxonomy" id="2838469"/>
    <lineage>
        <taxon>Bacteria</taxon>
        <taxon>Pseudomonadati</taxon>
        <taxon>Bacteroidota</taxon>
        <taxon>Bacteroidia</taxon>
        <taxon>Bacteroidales</taxon>
        <taxon>Bacteroidaceae</taxon>
        <taxon>Bacteroides</taxon>
    </lineage>
</organism>
<sequence length="206" mass="23604">MADGNILTDFGINLLEEEIDDVIFQTNEFLTDATFTGSQGPFWWLAHFCTSLCLQLYVNQLLAKFCSMRKIPDGTKTGQNHRKIKSRTLQARHPLSWTSLFSAKVRFCPVKNKQNPINMLSINHLYHMGIFGKILQVPHAQTRVAYSKGLLKSVLCHLYTKAFPPMHIVLDKCTTFLPLSEMLDVCSINLLVKNATWHNDRTKRHI</sequence>